<sequence>MEGEISTQIAPPIVMQQSLPSLFRESPPVHRKRDVACQNANLLPTSTANWNPNLFSWDSVSFSVRQSSNEVQISQDSIMKKSFEEGGENLSLKLGGGGALVVKEDQAAVRPSKKVRSGSPGNTGGGNYPMCQVDDCKTDLSSAKDYHRRHKVCEVHSKMTKALVGNQMQRFCQQCSRFHLLSEFDEGKRSCRRRLAGHNRRRRKTHPEEASTQLSHVNQGSSDTNNLDIVKLLTIFARMQGNGAGGAKVAGAHQIPDKDQVNHILGRIHSLRAANSASRSPSSSNSDGQDRTGRIIFKLFDKDPSSFPGALRAQILSWLSNSPSEMESYIRPGCVVLSIYASMPSTAWHEIESNLCQRVSSLVQCSESEFWRSGRFLVRTNRQLASHKDGKIHLCKSWKTWRAPELTYVSPIAVVSGQETSFVLKGWNLTAPGTRIHCTYMGGYTSKEVLGSVYQDTIYKGSSTECFSFHCESGDVFGRCFIEVENGLKGNSFPVIIADATVCKELRLLESDFDAERTTDSISHDQVGPRSREDVLHFLNELGWLFQRKNTPLDLFLTNFSPKRFNFLLTFSVERDWPAVVKTLLDMLVERSLVSQDSLVQESLEMLLEIQLLNRAVKRKCRKMVDLLLHYSVKGSDNDTKMYLFRPNSAGPGGITPLHLAASMQDSEDMVNALTDDPQEIGLNCWDSILDESGQSPYMYASARNKHSYNELVARKLADKKSGQISISLEDHHLSFRITTMRSCAQCARLDAHRFKRRHRNGGFLHRPYIHSMLAIATVCVCVCLLMRGLPKLDNIAPFMWENLEYGPQ</sequence>
<dbReference type="SUPFAM" id="SSF103612">
    <property type="entry name" value="SBT domain"/>
    <property type="match status" value="1"/>
</dbReference>
<dbReference type="GO" id="GO:0003677">
    <property type="term" value="F:DNA binding"/>
    <property type="evidence" value="ECO:0007669"/>
    <property type="project" value="UniProtKB-KW"/>
</dbReference>
<protein>
    <recommendedName>
        <fullName evidence="12">SBP-type domain-containing protein</fullName>
    </recommendedName>
</protein>
<dbReference type="InterPro" id="IPR004333">
    <property type="entry name" value="SBP_dom"/>
</dbReference>
<dbReference type="OMA" id="CPRNSCL"/>
<feature type="compositionally biased region" description="Polar residues" evidence="10">
    <location>
        <begin position="210"/>
        <end position="222"/>
    </location>
</feature>
<gene>
    <name evidence="13" type="ORF">A4U43_C05F31240</name>
</gene>
<keyword evidence="4" id="KW-0862">Zinc</keyword>
<feature type="region of interest" description="Disordered" evidence="10">
    <location>
        <begin position="195"/>
        <end position="222"/>
    </location>
</feature>
<evidence type="ECO:0000256" key="11">
    <source>
        <dbReference type="SAM" id="Phobius"/>
    </source>
</evidence>
<evidence type="ECO:0000256" key="5">
    <source>
        <dbReference type="ARBA" id="ARBA00023015"/>
    </source>
</evidence>
<dbReference type="InterPro" id="IPR044817">
    <property type="entry name" value="SBP-like"/>
</dbReference>
<name>A0A5P1EVU0_ASPOF</name>
<reference evidence="14" key="1">
    <citation type="journal article" date="2017" name="Nat. Commun.">
        <title>The asparagus genome sheds light on the origin and evolution of a young Y chromosome.</title>
        <authorList>
            <person name="Harkess A."/>
            <person name="Zhou J."/>
            <person name="Xu C."/>
            <person name="Bowers J.E."/>
            <person name="Van der Hulst R."/>
            <person name="Ayyampalayam S."/>
            <person name="Mercati F."/>
            <person name="Riccardi P."/>
            <person name="McKain M.R."/>
            <person name="Kakrana A."/>
            <person name="Tang H."/>
            <person name="Ray J."/>
            <person name="Groenendijk J."/>
            <person name="Arikit S."/>
            <person name="Mathioni S.M."/>
            <person name="Nakano M."/>
            <person name="Shan H."/>
            <person name="Telgmann-Rauber A."/>
            <person name="Kanno A."/>
            <person name="Yue Z."/>
            <person name="Chen H."/>
            <person name="Li W."/>
            <person name="Chen Y."/>
            <person name="Xu X."/>
            <person name="Zhang Y."/>
            <person name="Luo S."/>
            <person name="Chen H."/>
            <person name="Gao J."/>
            <person name="Mao Z."/>
            <person name="Pires J.C."/>
            <person name="Luo M."/>
            <person name="Kudrna D."/>
            <person name="Wing R.A."/>
            <person name="Meyers B.C."/>
            <person name="Yi K."/>
            <person name="Kong H."/>
            <person name="Lavrijsen P."/>
            <person name="Sunseri F."/>
            <person name="Falavigna A."/>
            <person name="Ye Y."/>
            <person name="Leebens-Mack J.H."/>
            <person name="Chen G."/>
        </authorList>
    </citation>
    <scope>NUCLEOTIDE SEQUENCE [LARGE SCALE GENOMIC DNA]</scope>
    <source>
        <strain evidence="14">cv. DH0086</strain>
    </source>
</reference>
<evidence type="ECO:0000259" key="12">
    <source>
        <dbReference type="PROSITE" id="PS51141"/>
    </source>
</evidence>
<dbReference type="Pfam" id="PF26102">
    <property type="entry name" value="Ig_SPL7"/>
    <property type="match status" value="1"/>
</dbReference>
<proteinExistence type="predicted"/>
<evidence type="ECO:0000256" key="6">
    <source>
        <dbReference type="ARBA" id="ARBA00023125"/>
    </source>
</evidence>
<dbReference type="GO" id="GO:0008270">
    <property type="term" value="F:zinc ion binding"/>
    <property type="evidence" value="ECO:0007669"/>
    <property type="project" value="UniProtKB-KW"/>
</dbReference>
<evidence type="ECO:0000256" key="7">
    <source>
        <dbReference type="ARBA" id="ARBA00023163"/>
    </source>
</evidence>
<keyword evidence="6" id="KW-0238">DNA-binding</keyword>
<dbReference type="InterPro" id="IPR036893">
    <property type="entry name" value="SBP_sf"/>
</dbReference>
<organism evidence="13 14">
    <name type="scientific">Asparagus officinalis</name>
    <name type="common">Garden asparagus</name>
    <dbReference type="NCBI Taxonomy" id="4686"/>
    <lineage>
        <taxon>Eukaryota</taxon>
        <taxon>Viridiplantae</taxon>
        <taxon>Streptophyta</taxon>
        <taxon>Embryophyta</taxon>
        <taxon>Tracheophyta</taxon>
        <taxon>Spermatophyta</taxon>
        <taxon>Magnoliopsida</taxon>
        <taxon>Liliopsida</taxon>
        <taxon>Asparagales</taxon>
        <taxon>Asparagaceae</taxon>
        <taxon>Asparagoideae</taxon>
        <taxon>Asparagus</taxon>
    </lineage>
</organism>
<evidence type="ECO:0000256" key="4">
    <source>
        <dbReference type="ARBA" id="ARBA00022833"/>
    </source>
</evidence>
<dbReference type="PROSITE" id="PS51141">
    <property type="entry name" value="ZF_SBP"/>
    <property type="match status" value="1"/>
</dbReference>
<keyword evidence="14" id="KW-1185">Reference proteome</keyword>
<dbReference type="Gramene" id="ONK70195">
    <property type="protein sequence ID" value="ONK70195"/>
    <property type="gene ID" value="A4U43_C05F31240"/>
</dbReference>
<evidence type="ECO:0000256" key="8">
    <source>
        <dbReference type="ARBA" id="ARBA00023242"/>
    </source>
</evidence>
<keyword evidence="3 9" id="KW-0863">Zinc-finger</keyword>
<accession>A0A5P1EVU0</accession>
<feature type="domain" description="SBP-type" evidence="12">
    <location>
        <begin position="128"/>
        <end position="205"/>
    </location>
</feature>
<evidence type="ECO:0000313" key="14">
    <source>
        <dbReference type="Proteomes" id="UP000243459"/>
    </source>
</evidence>
<evidence type="ECO:0000256" key="10">
    <source>
        <dbReference type="SAM" id="MobiDB-lite"/>
    </source>
</evidence>
<dbReference type="GO" id="GO:0005634">
    <property type="term" value="C:nucleus"/>
    <property type="evidence" value="ECO:0007669"/>
    <property type="project" value="UniProtKB-SubCell"/>
</dbReference>
<dbReference type="AlphaFoldDB" id="A0A5P1EVU0"/>
<evidence type="ECO:0000256" key="9">
    <source>
        <dbReference type="PROSITE-ProRule" id="PRU00470"/>
    </source>
</evidence>
<keyword evidence="11" id="KW-0812">Transmembrane</keyword>
<dbReference type="Pfam" id="PF03110">
    <property type="entry name" value="SBP"/>
    <property type="match status" value="1"/>
</dbReference>
<evidence type="ECO:0000256" key="2">
    <source>
        <dbReference type="ARBA" id="ARBA00022723"/>
    </source>
</evidence>
<feature type="region of interest" description="Disordered" evidence="10">
    <location>
        <begin position="107"/>
        <end position="126"/>
    </location>
</feature>
<feature type="transmembrane region" description="Helical" evidence="11">
    <location>
        <begin position="769"/>
        <end position="790"/>
    </location>
</feature>
<dbReference type="SUPFAM" id="SSF48403">
    <property type="entry name" value="Ankyrin repeat"/>
    <property type="match status" value="1"/>
</dbReference>
<keyword evidence="7" id="KW-0804">Transcription</keyword>
<evidence type="ECO:0000256" key="3">
    <source>
        <dbReference type="ARBA" id="ARBA00022771"/>
    </source>
</evidence>
<dbReference type="Gene3D" id="1.25.40.20">
    <property type="entry name" value="Ankyrin repeat-containing domain"/>
    <property type="match status" value="1"/>
</dbReference>
<dbReference type="FunFam" id="4.10.1100.10:FF:000001">
    <property type="entry name" value="Squamosa promoter-binding-like protein 14"/>
    <property type="match status" value="1"/>
</dbReference>
<dbReference type="EMBL" id="CM007385">
    <property type="protein sequence ID" value="ONK70195.1"/>
    <property type="molecule type" value="Genomic_DNA"/>
</dbReference>
<keyword evidence="11" id="KW-0472">Membrane</keyword>
<dbReference type="Proteomes" id="UP000243459">
    <property type="component" value="Chromosome 5"/>
</dbReference>
<dbReference type="PANTHER" id="PTHR31251">
    <property type="entry name" value="SQUAMOSA PROMOTER-BINDING-LIKE PROTEIN 4"/>
    <property type="match status" value="1"/>
</dbReference>
<keyword evidence="2" id="KW-0479">Metal-binding</keyword>
<evidence type="ECO:0000256" key="1">
    <source>
        <dbReference type="ARBA" id="ARBA00004123"/>
    </source>
</evidence>
<evidence type="ECO:0000313" key="13">
    <source>
        <dbReference type="EMBL" id="ONK70195.1"/>
    </source>
</evidence>
<feature type="compositionally biased region" description="Basic residues" evidence="10">
    <location>
        <begin position="195"/>
        <end position="205"/>
    </location>
</feature>
<keyword evidence="5" id="KW-0805">Transcription regulation</keyword>
<dbReference type="InterPro" id="IPR036770">
    <property type="entry name" value="Ankyrin_rpt-contain_sf"/>
</dbReference>
<dbReference type="PANTHER" id="PTHR31251:SF223">
    <property type="entry name" value="SBP-TYPE DOMAIN-CONTAINING PROTEIN"/>
    <property type="match status" value="1"/>
</dbReference>
<keyword evidence="8" id="KW-0539">Nucleus</keyword>
<keyword evidence="11" id="KW-1133">Transmembrane helix</keyword>
<comment type="subcellular location">
    <subcellularLocation>
        <location evidence="1">Nucleus</location>
    </subcellularLocation>
</comment>
<dbReference type="Gene3D" id="4.10.1100.10">
    <property type="entry name" value="Transcription factor, SBP-box domain"/>
    <property type="match status" value="1"/>
</dbReference>